<gene>
    <name evidence="1" type="ORF">THIOM_000593</name>
</gene>
<name>A0A176S608_9GAMM</name>
<dbReference type="Proteomes" id="UP000076962">
    <property type="component" value="Unassembled WGS sequence"/>
</dbReference>
<proteinExistence type="predicted"/>
<accession>A0A176S608</accession>
<dbReference type="EMBL" id="LUTY01000288">
    <property type="protein sequence ID" value="OAD23572.1"/>
    <property type="molecule type" value="Genomic_DNA"/>
</dbReference>
<reference evidence="1 2" key="1">
    <citation type="submission" date="2016-05" db="EMBL/GenBank/DDBJ databases">
        <title>Single-cell genome of chain-forming Candidatus Thiomargarita nelsonii and comparison to other large sulfur-oxidizing bacteria.</title>
        <authorList>
            <person name="Winkel M."/>
            <person name="Salman V."/>
            <person name="Woyke T."/>
            <person name="Schulz-Vogt H."/>
            <person name="Richter M."/>
            <person name="Flood B."/>
            <person name="Bailey J."/>
            <person name="Amann R."/>
            <person name="Mussmann M."/>
        </authorList>
    </citation>
    <scope>NUCLEOTIDE SEQUENCE [LARGE SCALE GENOMIC DNA]</scope>
    <source>
        <strain evidence="1 2">THI036</strain>
    </source>
</reference>
<comment type="caution">
    <text evidence="1">The sequence shown here is derived from an EMBL/GenBank/DDBJ whole genome shotgun (WGS) entry which is preliminary data.</text>
</comment>
<dbReference type="AlphaFoldDB" id="A0A176S608"/>
<protein>
    <submittedName>
        <fullName evidence="1">Uncharacterized protein</fullName>
    </submittedName>
</protein>
<evidence type="ECO:0000313" key="2">
    <source>
        <dbReference type="Proteomes" id="UP000076962"/>
    </source>
</evidence>
<evidence type="ECO:0000313" key="1">
    <source>
        <dbReference type="EMBL" id="OAD23572.1"/>
    </source>
</evidence>
<organism evidence="1 2">
    <name type="scientific">Candidatus Thiomargarita nelsonii</name>
    <dbReference type="NCBI Taxonomy" id="1003181"/>
    <lineage>
        <taxon>Bacteria</taxon>
        <taxon>Pseudomonadati</taxon>
        <taxon>Pseudomonadota</taxon>
        <taxon>Gammaproteobacteria</taxon>
        <taxon>Thiotrichales</taxon>
        <taxon>Thiotrichaceae</taxon>
        <taxon>Thiomargarita</taxon>
    </lineage>
</organism>
<sequence length="97" mass="10551">MVCGATCKSCARLDSTTIPPTRVRSKSKKSEIPCIFLMDSRSRISSRKTRSKRSLRKRRLSRLSALINGSGKPPIVIRRLKISCLSNSGGASSSVNG</sequence>
<keyword evidence="2" id="KW-1185">Reference proteome</keyword>